<accession>A0AAE3ZNZ3</accession>
<dbReference type="AlphaFoldDB" id="A0AAE3ZNZ3"/>
<dbReference type="InterPro" id="IPR026893">
    <property type="entry name" value="Tyr/Ser_Pase_IphP-type"/>
</dbReference>
<dbReference type="Gene3D" id="3.90.190.10">
    <property type="entry name" value="Protein tyrosine phosphatase superfamily"/>
    <property type="match status" value="1"/>
</dbReference>
<comment type="caution">
    <text evidence="1">The sequence shown here is derived from an EMBL/GenBank/DDBJ whole genome shotgun (WGS) entry which is preliminary data.</text>
</comment>
<name>A0AAE3ZNZ3_9ACTN</name>
<evidence type="ECO:0000313" key="1">
    <source>
        <dbReference type="EMBL" id="MDR7322397.1"/>
    </source>
</evidence>
<dbReference type="RefSeq" id="WP_310412715.1">
    <property type="nucleotide sequence ID" value="NZ_JAVDYC010000001.1"/>
</dbReference>
<dbReference type="SUPFAM" id="SSF52799">
    <property type="entry name" value="(Phosphotyrosine protein) phosphatases II"/>
    <property type="match status" value="1"/>
</dbReference>
<proteinExistence type="predicted"/>
<keyword evidence="2" id="KW-1185">Reference proteome</keyword>
<dbReference type="Proteomes" id="UP001183629">
    <property type="component" value="Unassembled WGS sequence"/>
</dbReference>
<dbReference type="GO" id="GO:0004721">
    <property type="term" value="F:phosphoprotein phosphatase activity"/>
    <property type="evidence" value="ECO:0007669"/>
    <property type="project" value="InterPro"/>
</dbReference>
<dbReference type="EMBL" id="JAVDYC010000001">
    <property type="protein sequence ID" value="MDR7322397.1"/>
    <property type="molecule type" value="Genomic_DNA"/>
</dbReference>
<protein>
    <submittedName>
        <fullName evidence="1">Protein tyrosine/serine phosphatase</fullName>
    </submittedName>
</protein>
<organism evidence="1 2">
    <name type="scientific">Catenuloplanes niger</name>
    <dbReference type="NCBI Taxonomy" id="587534"/>
    <lineage>
        <taxon>Bacteria</taxon>
        <taxon>Bacillati</taxon>
        <taxon>Actinomycetota</taxon>
        <taxon>Actinomycetes</taxon>
        <taxon>Micromonosporales</taxon>
        <taxon>Micromonosporaceae</taxon>
        <taxon>Catenuloplanes</taxon>
    </lineage>
</organism>
<dbReference type="PROSITE" id="PS00383">
    <property type="entry name" value="TYR_PHOSPHATASE_1"/>
    <property type="match status" value="1"/>
</dbReference>
<reference evidence="1 2" key="1">
    <citation type="submission" date="2023-07" db="EMBL/GenBank/DDBJ databases">
        <title>Sequencing the genomes of 1000 actinobacteria strains.</title>
        <authorList>
            <person name="Klenk H.-P."/>
        </authorList>
    </citation>
    <scope>NUCLEOTIDE SEQUENCE [LARGE SCALE GENOMIC DNA]</scope>
    <source>
        <strain evidence="1 2">DSM 44711</strain>
    </source>
</reference>
<evidence type="ECO:0000313" key="2">
    <source>
        <dbReference type="Proteomes" id="UP001183629"/>
    </source>
</evidence>
<dbReference type="InterPro" id="IPR029021">
    <property type="entry name" value="Prot-tyrosine_phosphatase-like"/>
</dbReference>
<dbReference type="InterPro" id="IPR016130">
    <property type="entry name" value="Tyr_Pase_AS"/>
</dbReference>
<sequence length="241" mass="25331">MRDLDWDGGLNVRDLGGLPVEGGGVTRWGAVVRAGNLDLLTGAGWAALHAYGVRTVVALREAGERAAGVSRPAGVDVVHVPLDDTADTEFWYRCIDEEIDGTPLYYRPFLARNAERCAAAVAAVARARPGGVVVHCGIGRDRTGLVSLLLLALAGVTPDAIASDYALSAERLRPYFAEAYAAHGDVIAARMARHGVTVPDAIRAVLADQRPADWIAAGDVHAVRERLGRTTSSGSDGDGQA</sequence>
<dbReference type="Pfam" id="PF13350">
    <property type="entry name" value="Y_phosphatase3"/>
    <property type="match status" value="1"/>
</dbReference>
<gene>
    <name evidence="1" type="ORF">J2S44_002647</name>
</gene>